<reference evidence="2" key="1">
    <citation type="submission" date="2022-11" db="EMBL/GenBank/DDBJ databases">
        <authorList>
            <person name="Petersen C."/>
        </authorList>
    </citation>
    <scope>NUCLEOTIDE SEQUENCE</scope>
    <source>
        <strain evidence="2">IBT 19713</strain>
    </source>
</reference>
<protein>
    <submittedName>
        <fullName evidence="2">Uncharacterized protein</fullName>
    </submittedName>
</protein>
<evidence type="ECO:0000256" key="1">
    <source>
        <dbReference type="SAM" id="MobiDB-lite"/>
    </source>
</evidence>
<accession>A0A9W9NXC6</accession>
<evidence type="ECO:0000313" key="2">
    <source>
        <dbReference type="EMBL" id="KAJ5226404.1"/>
    </source>
</evidence>
<evidence type="ECO:0000313" key="3">
    <source>
        <dbReference type="Proteomes" id="UP001150941"/>
    </source>
</evidence>
<dbReference type="RefSeq" id="XP_058329815.1">
    <property type="nucleotide sequence ID" value="XM_058476925.1"/>
</dbReference>
<sequence>MNTDSPGLVHVIAAREFKTLRLESRVSHKVNPKVVPLNVQRNPSRDPGLGDIFPTPNGHQSMHLVINW</sequence>
<reference evidence="2" key="2">
    <citation type="journal article" date="2023" name="IMA Fungus">
        <title>Comparative genomic study of the Penicillium genus elucidates a diverse pangenome and 15 lateral gene transfer events.</title>
        <authorList>
            <person name="Petersen C."/>
            <person name="Sorensen T."/>
            <person name="Nielsen M.R."/>
            <person name="Sondergaard T.E."/>
            <person name="Sorensen J.L."/>
            <person name="Fitzpatrick D.A."/>
            <person name="Frisvad J.C."/>
            <person name="Nielsen K.L."/>
        </authorList>
    </citation>
    <scope>NUCLEOTIDE SEQUENCE</scope>
    <source>
        <strain evidence="2">IBT 19713</strain>
    </source>
</reference>
<dbReference type="GeneID" id="83204228"/>
<proteinExistence type="predicted"/>
<comment type="caution">
    <text evidence="2">The sequence shown here is derived from an EMBL/GenBank/DDBJ whole genome shotgun (WGS) entry which is preliminary data.</text>
</comment>
<dbReference type="Proteomes" id="UP001150941">
    <property type="component" value="Unassembled WGS sequence"/>
</dbReference>
<keyword evidence="3" id="KW-1185">Reference proteome</keyword>
<organism evidence="2 3">
    <name type="scientific">Penicillium chermesinum</name>
    <dbReference type="NCBI Taxonomy" id="63820"/>
    <lineage>
        <taxon>Eukaryota</taxon>
        <taxon>Fungi</taxon>
        <taxon>Dikarya</taxon>
        <taxon>Ascomycota</taxon>
        <taxon>Pezizomycotina</taxon>
        <taxon>Eurotiomycetes</taxon>
        <taxon>Eurotiomycetidae</taxon>
        <taxon>Eurotiales</taxon>
        <taxon>Aspergillaceae</taxon>
        <taxon>Penicillium</taxon>
    </lineage>
</organism>
<gene>
    <name evidence="2" type="ORF">N7468_007629</name>
</gene>
<dbReference type="EMBL" id="JAPQKS010000005">
    <property type="protein sequence ID" value="KAJ5226404.1"/>
    <property type="molecule type" value="Genomic_DNA"/>
</dbReference>
<name>A0A9W9NXC6_9EURO</name>
<feature type="region of interest" description="Disordered" evidence="1">
    <location>
        <begin position="37"/>
        <end position="56"/>
    </location>
</feature>
<dbReference type="AlphaFoldDB" id="A0A9W9NXC6"/>